<dbReference type="InterPro" id="IPR001173">
    <property type="entry name" value="Glyco_trans_2-like"/>
</dbReference>
<dbReference type="PANTHER" id="PTHR43685:SF2">
    <property type="entry name" value="GLYCOSYLTRANSFERASE 2-LIKE DOMAIN-CONTAINING PROTEIN"/>
    <property type="match status" value="1"/>
</dbReference>
<accession>F8L5B0</accession>
<sequence>MEYSTSNPKVSVLLATRNGLPFLRQNIESLKSQTFKDFELIIQDGDSTDGSVEYLSSIKDTLRFPYSFESAPDNGIRQAYGRALQRSQGNILYFTASDERLPSDGLERAVFHFDQNPRVKIVYGSVKTVDEKGGEIDRYVPPLFDFHRFLRFESSFPMACTFLKSQVVKQVAQDMSFNEPTLAWDYDLWIRLGEILKDEEIFYRPNECFAEILATPVSRSFQGKIWEQFPQDACFMFDRFICSSLERQKLLSYPQAYYQSLYVGIALRKILELEGVTPRAREIYAKLRGLNFSGHLVPYNAEISCDFNPQNCTIFPGTKQLHYLGLWKVVSEFSNLLERFSLRWLNESSHFRFYPRWRNRKKSLNQMFILAGRIFSIFTVVFKKKRLLFRSGEFLWGYSVQFDIENCIDKTPHKKRWLKIDLKVFSGAIGICLMKKDAKGELAIREEQTFIPGQKVTTYFHLPNEDSVTLIFRNNLTTHCLYEIHRITIVESR</sequence>
<dbReference type="PANTHER" id="PTHR43685">
    <property type="entry name" value="GLYCOSYLTRANSFERASE"/>
    <property type="match status" value="1"/>
</dbReference>
<dbReference type="Pfam" id="PF00535">
    <property type="entry name" value="Glycos_transf_2"/>
    <property type="match status" value="1"/>
</dbReference>
<dbReference type="Proteomes" id="UP000000496">
    <property type="component" value="Chromosome gsn.131"/>
</dbReference>
<dbReference type="STRING" id="331113.SNE_A01180"/>
<dbReference type="Gene3D" id="3.90.550.10">
    <property type="entry name" value="Spore Coat Polysaccharide Biosynthesis Protein SpsA, Chain A"/>
    <property type="match status" value="1"/>
</dbReference>
<keyword evidence="3" id="KW-1185">Reference proteome</keyword>
<dbReference type="RefSeq" id="WP_013942463.1">
    <property type="nucleotide sequence ID" value="NC_015713.1"/>
</dbReference>
<name>F8L5B0_SIMNZ</name>
<proteinExistence type="predicted"/>
<reference key="1">
    <citation type="journal article" date="2011" name="Mol. Biol. Evol.">
        <title>Unity in variety -- the pan-genome of the Chlamydiae.</title>
        <authorList>
            <person name="Collingro A."/>
            <person name="Tischler P."/>
            <person name="Weinmaier T."/>
            <person name="Penz T."/>
            <person name="Heinz E."/>
            <person name="Brunham R.C."/>
            <person name="Read T.D."/>
            <person name="Bavoil P.M."/>
            <person name="Sachse K."/>
            <person name="Kahane S."/>
            <person name="Friedman M.G."/>
            <person name="Rattei T."/>
            <person name="Myers G.S.A."/>
            <person name="Horn M."/>
        </authorList>
    </citation>
    <scope>NUCLEOTIDE SEQUENCE</scope>
    <source>
        <strain>Z</strain>
    </source>
</reference>
<gene>
    <name evidence="2" type="ordered locus">SNE_A01180</name>
</gene>
<protein>
    <recommendedName>
        <fullName evidence="1">Glycosyltransferase 2-like domain-containing protein</fullName>
    </recommendedName>
</protein>
<dbReference type="HOGENOM" id="CLU_553098_0_0_0"/>
<dbReference type="AlphaFoldDB" id="F8L5B0"/>
<organism evidence="2 3">
    <name type="scientific">Simkania negevensis (strain ATCC VR-1471 / DSM 27360 / Z)</name>
    <dbReference type="NCBI Taxonomy" id="331113"/>
    <lineage>
        <taxon>Bacteria</taxon>
        <taxon>Pseudomonadati</taxon>
        <taxon>Chlamydiota</taxon>
        <taxon>Chlamydiia</taxon>
        <taxon>Parachlamydiales</taxon>
        <taxon>Simkaniaceae</taxon>
        <taxon>Simkania</taxon>
    </lineage>
</organism>
<dbReference type="SUPFAM" id="SSF53448">
    <property type="entry name" value="Nucleotide-diphospho-sugar transferases"/>
    <property type="match status" value="1"/>
</dbReference>
<dbReference type="OrthoDB" id="9788101at2"/>
<evidence type="ECO:0000313" key="3">
    <source>
        <dbReference type="Proteomes" id="UP000000496"/>
    </source>
</evidence>
<reference evidence="2 3" key="2">
    <citation type="journal article" date="2011" name="Mol. Biol. Evol.">
        <title>Unity in variety--the pan-genome of the Chlamydiae.</title>
        <authorList>
            <person name="Collingro A."/>
            <person name="Tischler P."/>
            <person name="Weinmaier T."/>
            <person name="Penz T."/>
            <person name="Heinz E."/>
            <person name="Brunham R.C."/>
            <person name="Read T.D."/>
            <person name="Bavoil P.M."/>
            <person name="Sachse K."/>
            <person name="Kahane S."/>
            <person name="Friedman M.G."/>
            <person name="Rattei T."/>
            <person name="Myers G.S."/>
            <person name="Horn M."/>
        </authorList>
    </citation>
    <scope>NUCLEOTIDE SEQUENCE [LARGE SCALE GENOMIC DNA]</scope>
    <source>
        <strain evidence="3">ATCC VR-1471 / Z</strain>
    </source>
</reference>
<dbReference type="eggNOG" id="COG1216">
    <property type="taxonomic scope" value="Bacteria"/>
</dbReference>
<dbReference type="InterPro" id="IPR029044">
    <property type="entry name" value="Nucleotide-diphossugar_trans"/>
</dbReference>
<evidence type="ECO:0000313" key="2">
    <source>
        <dbReference type="EMBL" id="CCB87996.1"/>
    </source>
</evidence>
<dbReference type="InterPro" id="IPR050834">
    <property type="entry name" value="Glycosyltransf_2"/>
</dbReference>
<evidence type="ECO:0000259" key="1">
    <source>
        <dbReference type="Pfam" id="PF00535"/>
    </source>
</evidence>
<dbReference type="KEGG" id="sng:SNE_A01180"/>
<dbReference type="EMBL" id="FR872582">
    <property type="protein sequence ID" value="CCB87996.1"/>
    <property type="molecule type" value="Genomic_DNA"/>
</dbReference>
<feature type="domain" description="Glycosyltransferase 2-like" evidence="1">
    <location>
        <begin position="11"/>
        <end position="152"/>
    </location>
</feature>